<accession>A0A0C7G6R8</accession>
<dbReference type="Pfam" id="PF10825">
    <property type="entry name" value="DUF2752"/>
    <property type="match status" value="1"/>
</dbReference>
<keyword evidence="1" id="KW-0812">Transmembrane</keyword>
<keyword evidence="1" id="KW-0472">Membrane</keyword>
<feature type="transmembrane region" description="Helical" evidence="1">
    <location>
        <begin position="7"/>
        <end position="26"/>
    </location>
</feature>
<reference evidence="3" key="1">
    <citation type="submission" date="2015-01" db="EMBL/GenBank/DDBJ databases">
        <authorList>
            <person name="Aslett M.A."/>
            <person name="De Silva N."/>
        </authorList>
    </citation>
    <scope>NUCLEOTIDE SEQUENCE [LARGE SCALE GENOMIC DNA]</scope>
    <source>
        <strain evidence="3">R28058</strain>
    </source>
</reference>
<evidence type="ECO:0000313" key="3">
    <source>
        <dbReference type="Proteomes" id="UP000049127"/>
    </source>
</evidence>
<dbReference type="AlphaFoldDB" id="A0A0C7G6R8"/>
<name>A0A0C7G6R8_PARSO</name>
<dbReference type="Proteomes" id="UP000049127">
    <property type="component" value="Unassembled WGS sequence"/>
</dbReference>
<evidence type="ECO:0000313" key="2">
    <source>
        <dbReference type="EMBL" id="CEQ03447.1"/>
    </source>
</evidence>
<gene>
    <name evidence="2" type="ORF">R28058_11801</name>
</gene>
<dbReference type="InterPro" id="IPR021215">
    <property type="entry name" value="DUF2752"/>
</dbReference>
<organism evidence="2 3">
    <name type="scientific">Paraclostridium sordellii</name>
    <name type="common">Clostridium sordellii</name>
    <dbReference type="NCBI Taxonomy" id="1505"/>
    <lineage>
        <taxon>Bacteria</taxon>
        <taxon>Bacillati</taxon>
        <taxon>Bacillota</taxon>
        <taxon>Clostridia</taxon>
        <taxon>Peptostreptococcales</taxon>
        <taxon>Peptostreptococcaceae</taxon>
        <taxon>Paraclostridium</taxon>
    </lineage>
</organism>
<keyword evidence="1" id="KW-1133">Transmembrane helix</keyword>
<protein>
    <submittedName>
        <fullName evidence="2">Protein of uncharacterized function (DUF2752)</fullName>
    </submittedName>
</protein>
<proteinExistence type="predicted"/>
<feature type="transmembrane region" description="Helical" evidence="1">
    <location>
        <begin position="62"/>
        <end position="82"/>
    </location>
</feature>
<feature type="transmembrane region" description="Helical" evidence="1">
    <location>
        <begin position="94"/>
        <end position="115"/>
    </location>
</feature>
<sequence length="132" mass="15382">MKLKIKNLFIKIIILTFGFSIFRILGSDTRCLLKNKIGIPCPGCGMTRALESFLHGDIKKAFYYHPLFLIPIFIAIVFLFGNNDFFAKLIKNKNIWIFLVILVLLVYIIRMVLMFPDVAPMNYVKPIWLSFF</sequence>
<dbReference type="EMBL" id="CEKZ01000003">
    <property type="protein sequence ID" value="CEQ03447.1"/>
    <property type="molecule type" value="Genomic_DNA"/>
</dbReference>
<dbReference type="RefSeq" id="WP_081014757.1">
    <property type="nucleotide sequence ID" value="NZ_CDNI01000003.1"/>
</dbReference>
<evidence type="ECO:0000256" key="1">
    <source>
        <dbReference type="SAM" id="Phobius"/>
    </source>
</evidence>
<dbReference type="OrthoDB" id="9815897at2"/>